<dbReference type="Proteomes" id="UP000325645">
    <property type="component" value="Unassembled WGS sequence"/>
</dbReference>
<dbReference type="AlphaFoldDB" id="A0A5E7W322"/>
<name>A0A5E7W322_PSEFL</name>
<gene>
    <name evidence="1" type="ORF">PS943_01328</name>
</gene>
<organism evidence="1 2">
    <name type="scientific">Pseudomonas fluorescens</name>
    <dbReference type="NCBI Taxonomy" id="294"/>
    <lineage>
        <taxon>Bacteria</taxon>
        <taxon>Pseudomonadati</taxon>
        <taxon>Pseudomonadota</taxon>
        <taxon>Gammaproteobacteria</taxon>
        <taxon>Pseudomonadales</taxon>
        <taxon>Pseudomonadaceae</taxon>
        <taxon>Pseudomonas</taxon>
    </lineage>
</organism>
<accession>A0A5E7W322</accession>
<evidence type="ECO:0000313" key="1">
    <source>
        <dbReference type="EMBL" id="VVQ29468.1"/>
    </source>
</evidence>
<dbReference type="EMBL" id="CABVJH010000002">
    <property type="protein sequence ID" value="VVQ29468.1"/>
    <property type="molecule type" value="Genomic_DNA"/>
</dbReference>
<proteinExistence type="predicted"/>
<sequence length="106" mass="11682">MSRSGCSFNQMTQGLILFERGYCRCRGSVGRGYRSAQGDEIGARLSLQRSCAEGSLCGQCIDQFRAQSERRASSRKGFAEQVVYVVEVMKSEVHTTEFGTDCLPPA</sequence>
<evidence type="ECO:0000313" key="2">
    <source>
        <dbReference type="Proteomes" id="UP000325645"/>
    </source>
</evidence>
<reference evidence="1 2" key="1">
    <citation type="submission" date="2019-09" db="EMBL/GenBank/DDBJ databases">
        <authorList>
            <person name="Chandra G."/>
            <person name="Truman W A."/>
        </authorList>
    </citation>
    <scope>NUCLEOTIDE SEQUENCE [LARGE SCALE GENOMIC DNA]</scope>
    <source>
        <strain evidence="1">PS943</strain>
    </source>
</reference>
<protein>
    <submittedName>
        <fullName evidence="1">Uncharacterized protein</fullName>
    </submittedName>
</protein>